<name>A0A1G6UTN4_9PROT</name>
<feature type="domain" description="Csd3-like second N-terminal" evidence="10">
    <location>
        <begin position="200"/>
        <end position="313"/>
    </location>
</feature>
<dbReference type="Gene3D" id="2.70.70.10">
    <property type="entry name" value="Glucose Permease (Domain IIA)"/>
    <property type="match status" value="1"/>
</dbReference>
<keyword evidence="12" id="KW-1185">Reference proteome</keyword>
<proteinExistence type="predicted"/>
<feature type="region of interest" description="Disordered" evidence="8">
    <location>
        <begin position="472"/>
        <end position="494"/>
    </location>
</feature>
<organism evidence="11 12">
    <name type="scientific">Kordiimonas lacus</name>
    <dbReference type="NCBI Taxonomy" id="637679"/>
    <lineage>
        <taxon>Bacteria</taxon>
        <taxon>Pseudomonadati</taxon>
        <taxon>Pseudomonadota</taxon>
        <taxon>Alphaproteobacteria</taxon>
        <taxon>Kordiimonadales</taxon>
        <taxon>Kordiimonadaceae</taxon>
        <taxon>Kordiimonas</taxon>
    </lineage>
</organism>
<feature type="domain" description="M23ase beta-sheet core" evidence="9">
    <location>
        <begin position="332"/>
        <end position="428"/>
    </location>
</feature>
<evidence type="ECO:0000259" key="10">
    <source>
        <dbReference type="Pfam" id="PF19425"/>
    </source>
</evidence>
<keyword evidence="5" id="KW-0378">Hydrolase</keyword>
<sequence length="494" mass="54207">MFRLNEIRDKISDPAWRANVKSQLGRTLKVSESPLGFATIAGAGLMLVLILNLGGNDHSNDPQAADPTPELSMLADTDIKESDEVAVAEASTGKTPDTDVVPAAAQTYRLRRNETLIGLLHRAGISSVEAHKAVGVLKDVTNLRRLQRGQEVRIIPATDKSGSIQELRMRDSFEAEAVLRAADGRYDATRTPIATLALTHLVEGEITDSLYLSAQRAGLPTPVIVELIRLMSFDVDFEREIRTGDRFQVYFERTYAPDFGDLAEGRILHMRLELQKRTLEATYFEDETGRGDYFDANGHSTRKALMKTPLDVTVVTSSYGKRKHPVLGYTRQHTGVDFRARTGTPIMAAGDGVVERASRYGGYGNYIRIRHNSTYQTAYAHLSKYGRGIKAGVRVKQGQIIGYAGATGRVTAAHLHYEVLVNGRHANPLTLKLPTGRVLEKEQLATFQHAQAALVADIDKILMQQQILQTASADTVNPSPDSDGVAGMTNTADR</sequence>
<dbReference type="GO" id="GO:0046872">
    <property type="term" value="F:metal ion binding"/>
    <property type="evidence" value="ECO:0007669"/>
    <property type="project" value="UniProtKB-KW"/>
</dbReference>
<dbReference type="GO" id="GO:0006508">
    <property type="term" value="P:proteolysis"/>
    <property type="evidence" value="ECO:0007669"/>
    <property type="project" value="UniProtKB-KW"/>
</dbReference>
<dbReference type="STRING" id="637679.GCA_001550055_00216"/>
<evidence type="ECO:0000256" key="4">
    <source>
        <dbReference type="ARBA" id="ARBA00022723"/>
    </source>
</evidence>
<reference evidence="11 12" key="1">
    <citation type="submission" date="2016-10" db="EMBL/GenBank/DDBJ databases">
        <authorList>
            <person name="de Groot N.N."/>
        </authorList>
    </citation>
    <scope>NUCLEOTIDE SEQUENCE [LARGE SCALE GENOMIC DNA]</scope>
    <source>
        <strain evidence="11 12">CGMCC 1.9109</strain>
    </source>
</reference>
<dbReference type="PANTHER" id="PTHR21666">
    <property type="entry name" value="PEPTIDASE-RELATED"/>
    <property type="match status" value="1"/>
</dbReference>
<gene>
    <name evidence="11" type="ORF">SAMN04488071_0675</name>
</gene>
<evidence type="ECO:0000313" key="11">
    <source>
        <dbReference type="EMBL" id="SDD43915.1"/>
    </source>
</evidence>
<keyword evidence="6" id="KW-0862">Zinc</keyword>
<keyword evidence="4" id="KW-0479">Metal-binding</keyword>
<dbReference type="InterPro" id="IPR045834">
    <property type="entry name" value="Csd3_N2"/>
</dbReference>
<evidence type="ECO:0000256" key="5">
    <source>
        <dbReference type="ARBA" id="ARBA00022801"/>
    </source>
</evidence>
<accession>A0A1G6UTN4</accession>
<evidence type="ECO:0000256" key="3">
    <source>
        <dbReference type="ARBA" id="ARBA00022670"/>
    </source>
</evidence>
<keyword evidence="3" id="KW-0645">Protease</keyword>
<dbReference type="SUPFAM" id="SSF51261">
    <property type="entry name" value="Duplicated hybrid motif"/>
    <property type="match status" value="1"/>
</dbReference>
<keyword evidence="7" id="KW-0482">Metalloprotease</keyword>
<evidence type="ECO:0000256" key="6">
    <source>
        <dbReference type="ARBA" id="ARBA00022833"/>
    </source>
</evidence>
<evidence type="ECO:0000256" key="7">
    <source>
        <dbReference type="ARBA" id="ARBA00023049"/>
    </source>
</evidence>
<dbReference type="GO" id="GO:0030313">
    <property type="term" value="C:cell envelope"/>
    <property type="evidence" value="ECO:0007669"/>
    <property type="project" value="UniProtKB-SubCell"/>
</dbReference>
<evidence type="ECO:0000256" key="1">
    <source>
        <dbReference type="ARBA" id="ARBA00001947"/>
    </source>
</evidence>
<dbReference type="CDD" id="cd12797">
    <property type="entry name" value="M23_peptidase"/>
    <property type="match status" value="1"/>
</dbReference>
<dbReference type="GO" id="GO:0004222">
    <property type="term" value="F:metalloendopeptidase activity"/>
    <property type="evidence" value="ECO:0007669"/>
    <property type="project" value="TreeGrafter"/>
</dbReference>
<evidence type="ECO:0000259" key="9">
    <source>
        <dbReference type="Pfam" id="PF01551"/>
    </source>
</evidence>
<dbReference type="Proteomes" id="UP000183685">
    <property type="component" value="Unassembled WGS sequence"/>
</dbReference>
<dbReference type="Gene3D" id="3.10.450.350">
    <property type="match status" value="2"/>
</dbReference>
<dbReference type="InterPro" id="IPR050570">
    <property type="entry name" value="Cell_wall_metabolism_enzyme"/>
</dbReference>
<dbReference type="OrthoDB" id="9805070at2"/>
<dbReference type="Pfam" id="PF01551">
    <property type="entry name" value="Peptidase_M23"/>
    <property type="match status" value="1"/>
</dbReference>
<evidence type="ECO:0000256" key="2">
    <source>
        <dbReference type="ARBA" id="ARBA00004196"/>
    </source>
</evidence>
<comment type="cofactor">
    <cofactor evidence="1">
        <name>Zn(2+)</name>
        <dbReference type="ChEBI" id="CHEBI:29105"/>
    </cofactor>
</comment>
<dbReference type="EMBL" id="FNAK01000001">
    <property type="protein sequence ID" value="SDD43915.1"/>
    <property type="molecule type" value="Genomic_DNA"/>
</dbReference>
<dbReference type="InterPro" id="IPR011055">
    <property type="entry name" value="Dup_hybrid_motif"/>
</dbReference>
<dbReference type="AlphaFoldDB" id="A0A1G6UTN4"/>
<evidence type="ECO:0000313" key="12">
    <source>
        <dbReference type="Proteomes" id="UP000183685"/>
    </source>
</evidence>
<comment type="subcellular location">
    <subcellularLocation>
        <location evidence="2">Cell envelope</location>
    </subcellularLocation>
</comment>
<dbReference type="InterPro" id="IPR016047">
    <property type="entry name" value="M23ase_b-sheet_dom"/>
</dbReference>
<dbReference type="Pfam" id="PF19425">
    <property type="entry name" value="Csd3_N2"/>
    <property type="match status" value="1"/>
</dbReference>
<dbReference type="PANTHER" id="PTHR21666:SF288">
    <property type="entry name" value="CELL DIVISION PROTEIN YTFB"/>
    <property type="match status" value="1"/>
</dbReference>
<evidence type="ECO:0000256" key="8">
    <source>
        <dbReference type="SAM" id="MobiDB-lite"/>
    </source>
</evidence>
<protein>
    <submittedName>
        <fullName evidence="11">Peptidase family M23</fullName>
    </submittedName>
</protein>